<dbReference type="Gene3D" id="3.30.830.10">
    <property type="entry name" value="Metalloenzyme, LuxS/M16 peptidase-like"/>
    <property type="match status" value="4"/>
</dbReference>
<dbReference type="PANTHER" id="PTHR11851:SF49">
    <property type="entry name" value="MITOCHONDRIAL-PROCESSING PEPTIDASE SUBUNIT ALPHA"/>
    <property type="match status" value="1"/>
</dbReference>
<dbReference type="GO" id="GO:0046872">
    <property type="term" value="F:metal ion binding"/>
    <property type="evidence" value="ECO:0007669"/>
    <property type="project" value="InterPro"/>
</dbReference>
<dbReference type="PANTHER" id="PTHR11851">
    <property type="entry name" value="METALLOPROTEASE"/>
    <property type="match status" value="1"/>
</dbReference>
<dbReference type="RefSeq" id="WP_108825114.1">
    <property type="nucleotide sequence ID" value="NZ_CP023004.1"/>
</dbReference>
<proteinExistence type="inferred from homology"/>
<feature type="domain" description="Peptidase M16 N-terminal" evidence="2">
    <location>
        <begin position="36"/>
        <end position="181"/>
    </location>
</feature>
<dbReference type="Pfam" id="PF00675">
    <property type="entry name" value="Peptidase_M16"/>
    <property type="match status" value="2"/>
</dbReference>
<organism evidence="4 5">
    <name type="scientific">Ereboglobus luteus</name>
    <dbReference type="NCBI Taxonomy" id="1796921"/>
    <lineage>
        <taxon>Bacteria</taxon>
        <taxon>Pseudomonadati</taxon>
        <taxon>Verrucomicrobiota</taxon>
        <taxon>Opitutia</taxon>
        <taxon>Opitutales</taxon>
        <taxon>Opitutaceae</taxon>
        <taxon>Ereboglobus</taxon>
    </lineage>
</organism>
<evidence type="ECO:0000313" key="4">
    <source>
        <dbReference type="EMBL" id="AWI09303.1"/>
    </source>
</evidence>
<dbReference type="InterPro" id="IPR050361">
    <property type="entry name" value="MPP/UQCRC_Complex"/>
</dbReference>
<dbReference type="AlphaFoldDB" id="A0A2U8E352"/>
<dbReference type="Proteomes" id="UP000244896">
    <property type="component" value="Chromosome"/>
</dbReference>
<dbReference type="KEGG" id="elut:CKA38_08660"/>
<dbReference type="OrthoDB" id="9811314at2"/>
<evidence type="ECO:0000259" key="3">
    <source>
        <dbReference type="Pfam" id="PF05193"/>
    </source>
</evidence>
<evidence type="ECO:0000259" key="2">
    <source>
        <dbReference type="Pfam" id="PF00675"/>
    </source>
</evidence>
<accession>A0A2U8E352</accession>
<feature type="domain" description="Peptidase M16 N-terminal" evidence="2">
    <location>
        <begin position="465"/>
        <end position="600"/>
    </location>
</feature>
<sequence length="859" mass="94351">MSKTRRPSKTKSDFDLLNTFWREPVARTVLPNGLTVLVKPDHSAPVASVQVWVRTGSIHEGENLGAGLSHYLEHMLFKGTKRRAAREISATVQAHGGLINAYTTFDRTVYHIDLPSEHTALAVDVLADMMLHSSIDADETAREKDVILREIDMCRDDPDTRLGESLFDTAFRRHPYRYPVIGYRDVFSTVTREELMAYYRARYVANNMVVVVAGDVDGAGVLAEIEKHFADAPRARLAPVLVEDEPAQLAPREAHFYEDVEITRAGLAWQAPGIAHPDAPLLDLLATILGAGDSSILWQAIREKARLVHAIDAQSWTPGGAGLFSISFICDPEKRDPAIRAINEALARCASKGFTAAQIKKAIRQLVVGEINSRKTMSGQAARLGASEVIVGDLGYARAYFERLRKVTPSDLKRVLKAYLVPERLTTVSLSPKGEAKKAELAIRATSAFAPEFEEIKMPNGARLLLQRDAHLPSLHVRLLCQGGPLFETPGKRGATALLGTMLARDTRRRTAAEVAQAIEEIGGVLYPFSGNNSIGLGVEVLSDGADVERGLELLADAVFAPAFKRGTFETEREALLAALAQDEDDVVAHGRKLVRKKFFGAYPLACDASGDAEGVRALAPSDLAALWKRLFVSQNVVLAVAGDFEKGKLLPKLKAFLRRVPNGGLAAEDHAGGMPASPGDFTDTQPREQAVVYQAFPGPGLLADDFYAGEVMDEFFSGMSSRLFERVREEKGLAYFVRSSRVTGLRAGMFLFFAGTSPAHYEEVLREIDAEIARVQSGRIGEDEVERCRVRLKAGRRMSLQTNASRAMQAGLNALYGQPVNDWLNYDKRIDAVGAKDLRDFARRHFKRALRTQLVVKP</sequence>
<reference evidence="4 5" key="1">
    <citation type="journal article" date="2018" name="Syst. Appl. Microbiol.">
        <title>Ereboglobus luteus gen. nov. sp. nov. from cockroach guts, and new insights into the oxygen relationship of the genera Opitutus and Didymococcus (Verrucomicrobia: Opitutaceae).</title>
        <authorList>
            <person name="Tegtmeier D."/>
            <person name="Belitz A."/>
            <person name="Radek R."/>
            <person name="Heimerl T."/>
            <person name="Brune A."/>
        </authorList>
    </citation>
    <scope>NUCLEOTIDE SEQUENCE [LARGE SCALE GENOMIC DNA]</scope>
    <source>
        <strain evidence="4 5">Ho45</strain>
    </source>
</reference>
<name>A0A2U8E352_9BACT</name>
<dbReference type="InterPro" id="IPR011765">
    <property type="entry name" value="Pept_M16_N"/>
</dbReference>
<dbReference type="EMBL" id="CP023004">
    <property type="protein sequence ID" value="AWI09303.1"/>
    <property type="molecule type" value="Genomic_DNA"/>
</dbReference>
<comment type="similarity">
    <text evidence="1">Belongs to the peptidase M16 family.</text>
</comment>
<feature type="domain" description="Peptidase M16 C-terminal" evidence="3">
    <location>
        <begin position="622"/>
        <end position="790"/>
    </location>
</feature>
<dbReference type="InterPro" id="IPR011249">
    <property type="entry name" value="Metalloenz_LuxS/M16"/>
</dbReference>
<evidence type="ECO:0000256" key="1">
    <source>
        <dbReference type="ARBA" id="ARBA00007261"/>
    </source>
</evidence>
<protein>
    <submittedName>
        <fullName evidence="4">Peptidase M16</fullName>
    </submittedName>
</protein>
<keyword evidence="5" id="KW-1185">Reference proteome</keyword>
<dbReference type="InterPro" id="IPR007863">
    <property type="entry name" value="Peptidase_M16_C"/>
</dbReference>
<evidence type="ECO:0000313" key="5">
    <source>
        <dbReference type="Proteomes" id="UP000244896"/>
    </source>
</evidence>
<dbReference type="SUPFAM" id="SSF63411">
    <property type="entry name" value="LuxS/MPP-like metallohydrolase"/>
    <property type="match status" value="4"/>
</dbReference>
<feature type="domain" description="Peptidase M16 C-terminal" evidence="3">
    <location>
        <begin position="190"/>
        <end position="366"/>
    </location>
</feature>
<gene>
    <name evidence="4" type="ORF">CKA38_08660</name>
</gene>
<dbReference type="Pfam" id="PF05193">
    <property type="entry name" value="Peptidase_M16_C"/>
    <property type="match status" value="2"/>
</dbReference>